<feature type="chain" id="PRO_5012936328" evidence="2">
    <location>
        <begin position="17"/>
        <end position="97"/>
    </location>
</feature>
<dbReference type="Proteomes" id="UP000242381">
    <property type="component" value="Unassembled WGS sequence"/>
</dbReference>
<sequence>MLISLSLFLCSEHALQQQLNQALDQLTQLKQSHDDTQAQLIGHSQKYDEEVVGKLAELDIVTMDLERANARIIQLEKTIVKKKRYSINIYSLLNSIY</sequence>
<evidence type="ECO:0000256" key="2">
    <source>
        <dbReference type="SAM" id="SignalP"/>
    </source>
</evidence>
<dbReference type="EMBL" id="KV921371">
    <property type="protein sequence ID" value="ORE16920.1"/>
    <property type="molecule type" value="Genomic_DNA"/>
</dbReference>
<keyword evidence="1" id="KW-0175">Coiled coil</keyword>
<keyword evidence="2" id="KW-0732">Signal</keyword>
<feature type="coiled-coil region" evidence="1">
    <location>
        <begin position="12"/>
        <end position="85"/>
    </location>
</feature>
<reference evidence="3 4" key="1">
    <citation type="journal article" date="2016" name="Proc. Natl. Acad. Sci. U.S.A.">
        <title>Lipid metabolic changes in an early divergent fungus govern the establishment of a mutualistic symbiosis with endobacteria.</title>
        <authorList>
            <person name="Lastovetsky O.A."/>
            <person name="Gaspar M.L."/>
            <person name="Mondo S.J."/>
            <person name="LaButti K.M."/>
            <person name="Sandor L."/>
            <person name="Grigoriev I.V."/>
            <person name="Henry S.A."/>
            <person name="Pawlowska T.E."/>
        </authorList>
    </citation>
    <scope>NUCLEOTIDE SEQUENCE [LARGE SCALE GENOMIC DNA]</scope>
    <source>
        <strain evidence="3 4">ATCC 11559</strain>
    </source>
</reference>
<feature type="signal peptide" evidence="2">
    <location>
        <begin position="1"/>
        <end position="16"/>
    </location>
</feature>
<proteinExistence type="predicted"/>
<name>A0A1X0RY26_RHIZD</name>
<organism evidence="3 4">
    <name type="scientific">Rhizopus microsporus</name>
    <dbReference type="NCBI Taxonomy" id="58291"/>
    <lineage>
        <taxon>Eukaryota</taxon>
        <taxon>Fungi</taxon>
        <taxon>Fungi incertae sedis</taxon>
        <taxon>Mucoromycota</taxon>
        <taxon>Mucoromycotina</taxon>
        <taxon>Mucoromycetes</taxon>
        <taxon>Mucorales</taxon>
        <taxon>Mucorineae</taxon>
        <taxon>Rhizopodaceae</taxon>
        <taxon>Rhizopus</taxon>
    </lineage>
</organism>
<evidence type="ECO:0000256" key="1">
    <source>
        <dbReference type="SAM" id="Coils"/>
    </source>
</evidence>
<dbReference type="AlphaFoldDB" id="A0A1X0RY26"/>
<evidence type="ECO:0000313" key="4">
    <source>
        <dbReference type="Proteomes" id="UP000242381"/>
    </source>
</evidence>
<evidence type="ECO:0000313" key="3">
    <source>
        <dbReference type="EMBL" id="ORE16920.1"/>
    </source>
</evidence>
<accession>A0A1X0RY26</accession>
<protein>
    <submittedName>
        <fullName evidence="3">Uncharacterized protein</fullName>
    </submittedName>
</protein>
<gene>
    <name evidence="3" type="ORF">BCV71DRAFT_10587</name>
</gene>